<dbReference type="STRING" id="441119.SAMN04488047_11013"/>
<dbReference type="Pfam" id="PF00582">
    <property type="entry name" value="Usp"/>
    <property type="match status" value="1"/>
</dbReference>
<dbReference type="SUPFAM" id="SSF52402">
    <property type="entry name" value="Adenine nucleotide alpha hydrolases-like"/>
    <property type="match status" value="2"/>
</dbReference>
<evidence type="ECO:0000313" key="3">
    <source>
        <dbReference type="Proteomes" id="UP000199356"/>
    </source>
</evidence>
<dbReference type="EMBL" id="FOXA01000010">
    <property type="protein sequence ID" value="SFP65039.1"/>
    <property type="molecule type" value="Genomic_DNA"/>
</dbReference>
<dbReference type="Gene3D" id="3.40.50.12370">
    <property type="match status" value="1"/>
</dbReference>
<keyword evidence="3" id="KW-1185">Reference proteome</keyword>
<dbReference type="CDD" id="cd00293">
    <property type="entry name" value="USP-like"/>
    <property type="match status" value="1"/>
</dbReference>
<dbReference type="RefSeq" id="WP_093422534.1">
    <property type="nucleotide sequence ID" value="NZ_FOXA01000010.1"/>
</dbReference>
<accession>A0A1I5S2V9</accession>
<dbReference type="OrthoDB" id="9804721at2"/>
<dbReference type="AlphaFoldDB" id="A0A1I5S2V9"/>
<evidence type="ECO:0000259" key="1">
    <source>
        <dbReference type="Pfam" id="PF00582"/>
    </source>
</evidence>
<name>A0A1I5S2V9_9RHOB</name>
<dbReference type="InterPro" id="IPR006016">
    <property type="entry name" value="UspA"/>
</dbReference>
<protein>
    <submittedName>
        <fullName evidence="2">Nucleotide-binding universal stress protein, UspA family</fullName>
    </submittedName>
</protein>
<dbReference type="Proteomes" id="UP000199356">
    <property type="component" value="Unassembled WGS sequence"/>
</dbReference>
<sequence>MNIKTIAVSLVTAQEAEWLMPLACDLARAHGAHLTAVHPAEPYVPYVGVGEGVAALPAPGFLDWQEEETQAIRAIFDRHAGAEDFPSEWRAQDVSVQGSDAYLVDSVRAADIVVTALTEPETRRSEQHRLQEHLIRNSGRPVLALPKGADVSTLGERIAIGWSRTREAARAAHDALAFAAPGARIDVVHIGRDGDVMEEGTRDDLAAAIDRHGFRTEVIERDAGVGETGEALLRVAFETGATLVATGAFGHSRAYDFVIGAVTRYLLDNAKVPVLLSK</sequence>
<reference evidence="2 3" key="1">
    <citation type="submission" date="2016-10" db="EMBL/GenBank/DDBJ databases">
        <authorList>
            <person name="de Groot N.N."/>
        </authorList>
    </citation>
    <scope>NUCLEOTIDE SEQUENCE [LARGE SCALE GENOMIC DNA]</scope>
    <source>
        <strain evidence="2 3">DSM 19547</strain>
    </source>
</reference>
<gene>
    <name evidence="2" type="ORF">SAMN04488047_11013</name>
</gene>
<evidence type="ECO:0000313" key="2">
    <source>
        <dbReference type="EMBL" id="SFP65039.1"/>
    </source>
</evidence>
<proteinExistence type="predicted"/>
<feature type="domain" description="UspA" evidence="1">
    <location>
        <begin position="157"/>
        <end position="276"/>
    </location>
</feature>
<organism evidence="2 3">
    <name type="scientific">Tranquillimonas alkanivorans</name>
    <dbReference type="NCBI Taxonomy" id="441119"/>
    <lineage>
        <taxon>Bacteria</taxon>
        <taxon>Pseudomonadati</taxon>
        <taxon>Pseudomonadota</taxon>
        <taxon>Alphaproteobacteria</taxon>
        <taxon>Rhodobacterales</taxon>
        <taxon>Roseobacteraceae</taxon>
        <taxon>Tranquillimonas</taxon>
    </lineage>
</organism>